<organism evidence="4">
    <name type="scientific">Naegleria gruberi</name>
    <name type="common">Amoeba</name>
    <dbReference type="NCBI Taxonomy" id="5762"/>
    <lineage>
        <taxon>Eukaryota</taxon>
        <taxon>Discoba</taxon>
        <taxon>Heterolobosea</taxon>
        <taxon>Tetramitia</taxon>
        <taxon>Eutetramitia</taxon>
        <taxon>Vahlkampfiidae</taxon>
        <taxon>Naegleria</taxon>
    </lineage>
</organism>
<feature type="compositionally biased region" description="Low complexity" evidence="1">
    <location>
        <begin position="120"/>
        <end position="136"/>
    </location>
</feature>
<dbReference type="Pfam" id="PF10021">
    <property type="entry name" value="PARG_cat_microb"/>
    <property type="match status" value="1"/>
</dbReference>
<gene>
    <name evidence="3" type="ORF">NAEGRDRAFT_63432</name>
</gene>
<keyword evidence="4" id="KW-1185">Reference proteome</keyword>
<name>D2V3N8_NAEGR</name>
<dbReference type="RefSeq" id="XP_002681414.1">
    <property type="nucleotide sequence ID" value="XM_002681368.1"/>
</dbReference>
<dbReference type="GeneID" id="8852390"/>
<evidence type="ECO:0000313" key="4">
    <source>
        <dbReference type="Proteomes" id="UP000006671"/>
    </source>
</evidence>
<evidence type="ECO:0000313" key="3">
    <source>
        <dbReference type="EMBL" id="EFC48670.1"/>
    </source>
</evidence>
<dbReference type="Proteomes" id="UP000006671">
    <property type="component" value="Unassembled WGS sequence"/>
</dbReference>
<dbReference type="InterPro" id="IPR012664">
    <property type="entry name" value="CHP02452"/>
</dbReference>
<dbReference type="InterPro" id="IPR043472">
    <property type="entry name" value="Macro_dom-like"/>
</dbReference>
<dbReference type="Gene3D" id="3.40.220.10">
    <property type="entry name" value="Leucine Aminopeptidase, subunit E, domain 1"/>
    <property type="match status" value="1"/>
</dbReference>
<protein>
    <submittedName>
        <fullName evidence="3">Predicted protein</fullName>
    </submittedName>
</protein>
<feature type="domain" description="Microbial-type PARG catalytic" evidence="2">
    <location>
        <begin position="184"/>
        <end position="270"/>
    </location>
</feature>
<dbReference type="OrthoDB" id="9985428at2759"/>
<reference evidence="3 4" key="1">
    <citation type="journal article" date="2010" name="Cell">
        <title>The genome of Naegleria gruberi illuminates early eukaryotic versatility.</title>
        <authorList>
            <person name="Fritz-Laylin L.K."/>
            <person name="Prochnik S.E."/>
            <person name="Ginger M.L."/>
            <person name="Dacks J.B."/>
            <person name="Carpenter M.L."/>
            <person name="Field M.C."/>
            <person name="Kuo A."/>
            <person name="Paredez A."/>
            <person name="Chapman J."/>
            <person name="Pham J."/>
            <person name="Shu S."/>
            <person name="Neupane R."/>
            <person name="Cipriano M."/>
            <person name="Mancuso J."/>
            <person name="Tu H."/>
            <person name="Salamov A."/>
            <person name="Lindquist E."/>
            <person name="Shapiro H."/>
            <person name="Lucas S."/>
            <person name="Grigoriev I.V."/>
            <person name="Cande W.Z."/>
            <person name="Fulton C."/>
            <person name="Rokhsar D.S."/>
            <person name="Dawson S.C."/>
        </authorList>
    </citation>
    <scope>NUCLEOTIDE SEQUENCE [LARGE SCALE GENOMIC DNA]</scope>
    <source>
        <strain evidence="3 4">NEG-M</strain>
    </source>
</reference>
<feature type="region of interest" description="Disordered" evidence="1">
    <location>
        <begin position="180"/>
        <end position="202"/>
    </location>
</feature>
<sequence>MGKKSNSSSSGSSSNSTIGSVLGISFSSARNSSSKPPREIIPAQEYYENILKYTSSTSEDELIQALNKYLFKASDLYFYYYEFSGWRDFTNVRRAFHKMVQMQTFLSLLRGKYYVEVTNNNNNSSSSNSNNTSSSNQEAINNEEAPSVESKVVHIDFNALKKSLKSTQRIDCSSLSAISNMGKPSVKSSSKSSSSSSDSKNNRGTIFQVVESDCLDAAVALKTKLKLNPLMLVNGSLSHPGGGYLQGSFAQEEDMCRRSSLALSLDDPFKMDDGRSWSYPLPEFGGAYVGDCFVIRKSAKDGYQFLESIVNISMLSMAAYANPPVENRVIGKDENGKDIVECFLDSKLTLSMKKKISSFIEIALQKGHDSLVISAIGAGAYSNPTFHIATLFKEVLSSENYKDKFKIVLFSIINDKNAANNVKNMYGTSQKTNLSIFSNVIHSKEPHLLPTLEEFIQQQK</sequence>
<proteinExistence type="predicted"/>
<dbReference type="KEGG" id="ngr:NAEGRDRAFT_63432"/>
<dbReference type="InParanoid" id="D2V3N8"/>
<dbReference type="InterPro" id="IPR019261">
    <property type="entry name" value="PARG_cat_microbial"/>
</dbReference>
<accession>D2V3N8</accession>
<dbReference type="OMA" id="GCRAYAN"/>
<evidence type="ECO:0000259" key="2">
    <source>
        <dbReference type="Pfam" id="PF10021"/>
    </source>
</evidence>
<dbReference type="NCBIfam" id="TIGR02452">
    <property type="entry name" value="TIGR02452 family protein"/>
    <property type="match status" value="1"/>
</dbReference>
<evidence type="ECO:0000256" key="1">
    <source>
        <dbReference type="SAM" id="MobiDB-lite"/>
    </source>
</evidence>
<dbReference type="EMBL" id="GG738850">
    <property type="protein sequence ID" value="EFC48670.1"/>
    <property type="molecule type" value="Genomic_DNA"/>
</dbReference>
<feature type="compositionally biased region" description="Low complexity" evidence="1">
    <location>
        <begin position="185"/>
        <end position="199"/>
    </location>
</feature>
<dbReference type="STRING" id="5762.D2V3N8"/>
<dbReference type="PANTHER" id="PTHR35596:SF1">
    <property type="entry name" value="MICROBIAL-TYPE PARG CATALYTIC DOMAIN-CONTAINING PROTEIN"/>
    <property type="match status" value="1"/>
</dbReference>
<feature type="region of interest" description="Disordered" evidence="1">
    <location>
        <begin position="120"/>
        <end position="146"/>
    </location>
</feature>
<dbReference type="AlphaFoldDB" id="D2V3N8"/>
<dbReference type="VEuPathDB" id="AmoebaDB:NAEGRDRAFT_63432"/>
<dbReference type="PANTHER" id="PTHR35596">
    <property type="entry name" value="DUF2263 DOMAIN-CONTAINING PROTEIN"/>
    <property type="match status" value="1"/>
</dbReference>